<evidence type="ECO:0000256" key="11">
    <source>
        <dbReference type="ARBA" id="ARBA00023004"/>
    </source>
</evidence>
<dbReference type="Proteomes" id="UP000664859">
    <property type="component" value="Unassembled WGS sequence"/>
</dbReference>
<evidence type="ECO:0000256" key="3">
    <source>
        <dbReference type="ARBA" id="ARBA00022528"/>
    </source>
</evidence>
<keyword evidence="13" id="KW-0472">Membrane</keyword>
<comment type="subcellular location">
    <subcellularLocation>
        <location evidence="2">Membrane</location>
    </subcellularLocation>
    <subcellularLocation>
        <location evidence="1">Plastid</location>
        <location evidence="1">Chloroplast</location>
    </subcellularLocation>
</comment>
<evidence type="ECO:0000313" key="16">
    <source>
        <dbReference type="EMBL" id="KAG5191705.1"/>
    </source>
</evidence>
<evidence type="ECO:0000256" key="12">
    <source>
        <dbReference type="ARBA" id="ARBA00023014"/>
    </source>
</evidence>
<keyword evidence="10" id="KW-0560">Oxidoreductase</keyword>
<dbReference type="InterPro" id="IPR050584">
    <property type="entry name" value="Cholesterol_7-desaturase"/>
</dbReference>
<keyword evidence="9" id="KW-1133">Transmembrane helix</keyword>
<evidence type="ECO:0000256" key="14">
    <source>
        <dbReference type="SAM" id="SignalP"/>
    </source>
</evidence>
<comment type="caution">
    <text evidence="16">The sequence shown here is derived from an EMBL/GenBank/DDBJ whole genome shotgun (WGS) entry which is preliminary data.</text>
</comment>
<evidence type="ECO:0000256" key="13">
    <source>
        <dbReference type="ARBA" id="ARBA00023136"/>
    </source>
</evidence>
<dbReference type="EMBL" id="JAFCMP010000015">
    <property type="protein sequence ID" value="KAG5191705.1"/>
    <property type="molecule type" value="Genomic_DNA"/>
</dbReference>
<evidence type="ECO:0000256" key="7">
    <source>
        <dbReference type="ARBA" id="ARBA00022723"/>
    </source>
</evidence>
<keyword evidence="6" id="KW-0001">2Fe-2S</keyword>
<dbReference type="InterPro" id="IPR036922">
    <property type="entry name" value="Rieske_2Fe-2S_sf"/>
</dbReference>
<dbReference type="AlphaFoldDB" id="A0A835ZI47"/>
<keyword evidence="7" id="KW-0479">Metal-binding</keyword>
<organism evidence="16 17">
    <name type="scientific">Tribonema minus</name>
    <dbReference type="NCBI Taxonomy" id="303371"/>
    <lineage>
        <taxon>Eukaryota</taxon>
        <taxon>Sar</taxon>
        <taxon>Stramenopiles</taxon>
        <taxon>Ochrophyta</taxon>
        <taxon>PX clade</taxon>
        <taxon>Xanthophyceae</taxon>
        <taxon>Tribonematales</taxon>
        <taxon>Tribonemataceae</taxon>
        <taxon>Tribonema</taxon>
    </lineage>
</organism>
<evidence type="ECO:0000256" key="6">
    <source>
        <dbReference type="ARBA" id="ARBA00022714"/>
    </source>
</evidence>
<evidence type="ECO:0000256" key="8">
    <source>
        <dbReference type="ARBA" id="ARBA00022946"/>
    </source>
</evidence>
<evidence type="ECO:0000313" key="17">
    <source>
        <dbReference type="Proteomes" id="UP000664859"/>
    </source>
</evidence>
<evidence type="ECO:0000259" key="15">
    <source>
        <dbReference type="PROSITE" id="PS51296"/>
    </source>
</evidence>
<evidence type="ECO:0000256" key="9">
    <source>
        <dbReference type="ARBA" id="ARBA00022989"/>
    </source>
</evidence>
<dbReference type="SUPFAM" id="SSF55961">
    <property type="entry name" value="Bet v1-like"/>
    <property type="match status" value="1"/>
</dbReference>
<keyword evidence="14" id="KW-0732">Signal</keyword>
<accession>A0A835ZI47</accession>
<dbReference type="InterPro" id="IPR017941">
    <property type="entry name" value="Rieske_2Fe-2S"/>
</dbReference>
<dbReference type="PANTHER" id="PTHR21266">
    <property type="entry name" value="IRON-SULFUR DOMAIN CONTAINING PROTEIN"/>
    <property type="match status" value="1"/>
</dbReference>
<dbReference type="GO" id="GO:0046872">
    <property type="term" value="F:metal ion binding"/>
    <property type="evidence" value="ECO:0007669"/>
    <property type="project" value="UniProtKB-KW"/>
</dbReference>
<dbReference type="OrthoDB" id="426882at2759"/>
<dbReference type="Pfam" id="PF08417">
    <property type="entry name" value="PaO"/>
    <property type="match status" value="1"/>
</dbReference>
<reference evidence="16" key="1">
    <citation type="submission" date="2021-02" db="EMBL/GenBank/DDBJ databases">
        <title>First Annotated Genome of the Yellow-green Alga Tribonema minus.</title>
        <authorList>
            <person name="Mahan K.M."/>
        </authorList>
    </citation>
    <scope>NUCLEOTIDE SEQUENCE</scope>
    <source>
        <strain evidence="16">UTEX B ZZ1240</strain>
    </source>
</reference>
<dbReference type="SUPFAM" id="SSF50022">
    <property type="entry name" value="ISP domain"/>
    <property type="match status" value="1"/>
</dbReference>
<keyword evidence="12" id="KW-0411">Iron-sulfur</keyword>
<keyword evidence="3" id="KW-0150">Chloroplast</keyword>
<evidence type="ECO:0000256" key="4">
    <source>
        <dbReference type="ARBA" id="ARBA00022640"/>
    </source>
</evidence>
<evidence type="ECO:0000256" key="1">
    <source>
        <dbReference type="ARBA" id="ARBA00004229"/>
    </source>
</evidence>
<dbReference type="GO" id="GO:0016020">
    <property type="term" value="C:membrane"/>
    <property type="evidence" value="ECO:0007669"/>
    <property type="project" value="UniProtKB-SubCell"/>
</dbReference>
<keyword evidence="4" id="KW-0934">Plastid</keyword>
<keyword evidence="11" id="KW-0408">Iron</keyword>
<gene>
    <name evidence="16" type="ORF">JKP88DRAFT_204659</name>
</gene>
<feature type="chain" id="PRO_5032778362" description="Rieske domain-containing protein" evidence="14">
    <location>
        <begin position="17"/>
        <end position="527"/>
    </location>
</feature>
<evidence type="ECO:0000256" key="5">
    <source>
        <dbReference type="ARBA" id="ARBA00022692"/>
    </source>
</evidence>
<dbReference type="PANTHER" id="PTHR21266:SF32">
    <property type="entry name" value="CHOLESTEROL 7-DESATURASE NVD"/>
    <property type="match status" value="1"/>
</dbReference>
<feature type="domain" description="Rieske" evidence="15">
    <location>
        <begin position="84"/>
        <end position="191"/>
    </location>
</feature>
<evidence type="ECO:0000256" key="10">
    <source>
        <dbReference type="ARBA" id="ARBA00023002"/>
    </source>
</evidence>
<dbReference type="GO" id="GO:0010277">
    <property type="term" value="F:chlorophyllide a oxygenase activity"/>
    <property type="evidence" value="ECO:0007669"/>
    <property type="project" value="InterPro"/>
</dbReference>
<dbReference type="Gene3D" id="2.102.10.10">
    <property type="entry name" value="Rieske [2Fe-2S] iron-sulphur domain"/>
    <property type="match status" value="1"/>
</dbReference>
<dbReference type="InterPro" id="IPR013626">
    <property type="entry name" value="PaO"/>
</dbReference>
<dbReference type="PROSITE" id="PS51296">
    <property type="entry name" value="RIESKE"/>
    <property type="match status" value="1"/>
</dbReference>
<name>A0A835ZI47_9STRA</name>
<proteinExistence type="predicted"/>
<evidence type="ECO:0000256" key="2">
    <source>
        <dbReference type="ARBA" id="ARBA00004370"/>
    </source>
</evidence>
<protein>
    <recommendedName>
        <fullName evidence="15">Rieske domain-containing protein</fullName>
    </recommendedName>
</protein>
<dbReference type="GO" id="GO:0051537">
    <property type="term" value="F:2 iron, 2 sulfur cluster binding"/>
    <property type="evidence" value="ECO:0007669"/>
    <property type="project" value="UniProtKB-KW"/>
</dbReference>
<sequence>MRQLVGAVLIPFAAVAFVPLAPRPLLSSAFRTKQIGEVLARSTAPGVSELYAPPAAFNAEAKLSTEAAPERGQQRDQFQWTQQWYALAAVEYLDEGRAHKRTLLGRDYVIWFDGQRWRAFADACPHRLAPLSEGRVEPDGTLMCSYHAWRFDGQGACTSIPQSPKESRAEHEARTCATSFPVAIKHGVLFVWPEAGPAAEAAAASKEPVGISELDDPAFVARVKTLPLNVRDLPYGWEAFFENVLDPAHVDVSHHNLVGNRYTGPCPFEITTERKVSAQEGLAVRVRKENAVPGLTTVLDWHPPCHLAIRSEYADGSTALISLYASPSSPGRCMHVGQQVLIKSPEGKTPPGLAFFTLPFPTWMQHQLASLFLHQDLVFLHNQQRLLVEHGVSPDNFAERCYMPNAGDKPVVLFKDWLAKLAGGGIPWPAGVDGAAMPRLSRAELFDVYETHTRDCKYCTGALKNVKRGIRGLRAAALVAALTAVNRAGRGAVPLAGLALTAYAASKGLQKLERMFHVYEFSHQDNN</sequence>
<keyword evidence="8" id="KW-0809">Transit peptide</keyword>
<dbReference type="GO" id="GO:0009507">
    <property type="term" value="C:chloroplast"/>
    <property type="evidence" value="ECO:0007669"/>
    <property type="project" value="UniProtKB-SubCell"/>
</dbReference>
<keyword evidence="17" id="KW-1185">Reference proteome</keyword>
<feature type="signal peptide" evidence="14">
    <location>
        <begin position="1"/>
        <end position="16"/>
    </location>
</feature>
<dbReference type="Pfam" id="PF00355">
    <property type="entry name" value="Rieske"/>
    <property type="match status" value="1"/>
</dbReference>
<dbReference type="Gene3D" id="3.90.380.10">
    <property type="entry name" value="Naphthalene 1,2-dioxygenase Alpha Subunit, Chain A, domain 1"/>
    <property type="match status" value="1"/>
</dbReference>
<keyword evidence="5" id="KW-0812">Transmembrane</keyword>